<evidence type="ECO:0000313" key="3">
    <source>
        <dbReference type="Proteomes" id="UP000472277"/>
    </source>
</evidence>
<dbReference type="GO" id="GO:0003727">
    <property type="term" value="F:single-stranded RNA binding"/>
    <property type="evidence" value="ECO:0007669"/>
    <property type="project" value="TreeGrafter"/>
</dbReference>
<dbReference type="InParanoid" id="A0A673ZWH0"/>
<evidence type="ECO:0000259" key="1">
    <source>
        <dbReference type="Pfam" id="PF17778"/>
    </source>
</evidence>
<organism evidence="2 3">
    <name type="scientific">Salmo trutta</name>
    <name type="common">Brown trout</name>
    <dbReference type="NCBI Taxonomy" id="8032"/>
    <lineage>
        <taxon>Eukaryota</taxon>
        <taxon>Metazoa</taxon>
        <taxon>Chordata</taxon>
        <taxon>Craniata</taxon>
        <taxon>Vertebrata</taxon>
        <taxon>Euteleostomi</taxon>
        <taxon>Actinopterygii</taxon>
        <taxon>Neopterygii</taxon>
        <taxon>Teleostei</taxon>
        <taxon>Protacanthopterygii</taxon>
        <taxon>Salmoniformes</taxon>
        <taxon>Salmonidae</taxon>
        <taxon>Salmoninae</taxon>
        <taxon>Salmo</taxon>
    </lineage>
</organism>
<keyword evidence="3" id="KW-1185">Reference proteome</keyword>
<dbReference type="PANTHER" id="PTHR23131">
    <property type="entry name" value="ENDORIBONUCLEASE LACTB2"/>
    <property type="match status" value="1"/>
</dbReference>
<dbReference type="GeneTree" id="ENSGT00390000001710"/>
<dbReference type="OMA" id="WQAMDVV"/>
<proteinExistence type="predicted"/>
<dbReference type="GO" id="GO:0004521">
    <property type="term" value="F:RNA endonuclease activity"/>
    <property type="evidence" value="ECO:0007669"/>
    <property type="project" value="TreeGrafter"/>
</dbReference>
<dbReference type="InterPro" id="IPR050662">
    <property type="entry name" value="Sec-metab_biosynth-thioest"/>
</dbReference>
<accession>A0A673ZWH0</accession>
<dbReference type="PANTHER" id="PTHR23131:SF0">
    <property type="entry name" value="ENDORIBONUCLEASE LACTB2"/>
    <property type="match status" value="1"/>
</dbReference>
<dbReference type="AlphaFoldDB" id="A0A673ZWH0"/>
<dbReference type="InterPro" id="IPR036866">
    <property type="entry name" value="RibonucZ/Hydroxyglut_hydro"/>
</dbReference>
<dbReference type="Ensembl" id="ENSSTUT00000053413.1">
    <property type="protein sequence ID" value="ENSSTUP00000051085.1"/>
    <property type="gene ID" value="ENSSTUG00000021542.1"/>
</dbReference>
<dbReference type="Gene3D" id="3.60.15.10">
    <property type="entry name" value="Ribonuclease Z/Hydroxyacylglutathione hydrolase-like"/>
    <property type="match status" value="1"/>
</dbReference>
<reference evidence="2" key="1">
    <citation type="submission" date="2025-08" db="UniProtKB">
        <authorList>
            <consortium name="Ensembl"/>
        </authorList>
    </citation>
    <scope>IDENTIFICATION</scope>
</reference>
<dbReference type="Pfam" id="PF17778">
    <property type="entry name" value="WHD_BLACT"/>
    <property type="match status" value="1"/>
</dbReference>
<dbReference type="InterPro" id="IPR041516">
    <property type="entry name" value="LACTB2_WH"/>
</dbReference>
<sequence>MTAILPQTNTYLVETRKFLMDSRLSRVSEYISSLKQALSQFNTTIQEIIVTHWQHHHTGQCAFIFACRFKVIKLPRCPPTDERIVQSKTYTYLKHGDRGAWMSIGLCMVLFSPGHTEVLMLEEEKANFSGDCILGEATAVFEDLYDYVKSLQTLHSPVVQDAASKIQHYIRNTLTSMELVKIVYKETPERLHKATKVYLVHHLKKFEKDGKITVGLSLFPSIKLSSYVTLFD</sequence>
<dbReference type="GO" id="GO:0005759">
    <property type="term" value="C:mitochondrial matrix"/>
    <property type="evidence" value="ECO:0007669"/>
    <property type="project" value="TreeGrafter"/>
</dbReference>
<evidence type="ECO:0000313" key="2">
    <source>
        <dbReference type="Ensembl" id="ENSSTUP00000051085.1"/>
    </source>
</evidence>
<name>A0A673ZWH0_SALTR</name>
<dbReference type="SUPFAM" id="SSF56281">
    <property type="entry name" value="Metallo-hydrolase/oxidoreductase"/>
    <property type="match status" value="1"/>
</dbReference>
<protein>
    <recommendedName>
        <fullName evidence="1">LACTB2 winged helix domain-containing protein</fullName>
    </recommendedName>
</protein>
<reference evidence="2" key="2">
    <citation type="submission" date="2025-09" db="UniProtKB">
        <authorList>
            <consortium name="Ensembl"/>
        </authorList>
    </citation>
    <scope>IDENTIFICATION</scope>
</reference>
<dbReference type="Proteomes" id="UP000472277">
    <property type="component" value="Chromosome 31"/>
</dbReference>
<feature type="domain" description="LACTB2 winged helix" evidence="1">
    <location>
        <begin position="175"/>
        <end position="212"/>
    </location>
</feature>